<evidence type="ECO:0000313" key="1">
    <source>
        <dbReference type="EMBL" id="EQD53388.1"/>
    </source>
</evidence>
<protein>
    <submittedName>
        <fullName evidence="1">Uncharacterized protein</fullName>
    </submittedName>
</protein>
<proteinExistence type="predicted"/>
<reference evidence="1" key="2">
    <citation type="journal article" date="2014" name="ISME J.">
        <title>Microbial stratification in low pH oxic and suboxic macroscopic growths along an acid mine drainage.</title>
        <authorList>
            <person name="Mendez-Garcia C."/>
            <person name="Mesa V."/>
            <person name="Sprenger R.R."/>
            <person name="Richter M."/>
            <person name="Diez M.S."/>
            <person name="Solano J."/>
            <person name="Bargiela R."/>
            <person name="Golyshina O.V."/>
            <person name="Manteca A."/>
            <person name="Ramos J.L."/>
            <person name="Gallego J.R."/>
            <person name="Llorente I."/>
            <person name="Martins Dos Santos V.A."/>
            <person name="Jensen O.N."/>
            <person name="Pelaez A.I."/>
            <person name="Sanchez J."/>
            <person name="Ferrer M."/>
        </authorList>
    </citation>
    <scope>NUCLEOTIDE SEQUENCE</scope>
</reference>
<organism evidence="1">
    <name type="scientific">mine drainage metagenome</name>
    <dbReference type="NCBI Taxonomy" id="410659"/>
    <lineage>
        <taxon>unclassified sequences</taxon>
        <taxon>metagenomes</taxon>
        <taxon>ecological metagenomes</taxon>
    </lineage>
</organism>
<feature type="non-terminal residue" evidence="1">
    <location>
        <position position="88"/>
    </location>
</feature>
<reference evidence="1" key="1">
    <citation type="submission" date="2013-08" db="EMBL/GenBank/DDBJ databases">
        <authorList>
            <person name="Mendez C."/>
            <person name="Richter M."/>
            <person name="Ferrer M."/>
            <person name="Sanchez J."/>
        </authorList>
    </citation>
    <scope>NUCLEOTIDE SEQUENCE</scope>
</reference>
<comment type="caution">
    <text evidence="1">The sequence shown here is derived from an EMBL/GenBank/DDBJ whole genome shotgun (WGS) entry which is preliminary data.</text>
</comment>
<feature type="non-terminal residue" evidence="1">
    <location>
        <position position="1"/>
    </location>
</feature>
<dbReference type="AlphaFoldDB" id="T1A990"/>
<name>T1A990_9ZZZZ</name>
<dbReference type="EMBL" id="AUZX01009004">
    <property type="protein sequence ID" value="EQD53388.1"/>
    <property type="molecule type" value="Genomic_DNA"/>
</dbReference>
<accession>T1A990</accession>
<gene>
    <name evidence="1" type="ORF">B1A_12398</name>
</gene>
<sequence length="88" mass="9660">HDPDTLVGEEGREAFERRLEAALPLSEYLVRELSGHRIWRTADGRCSAGRGGPAADRPRFPPEYTGNLLIARIAEVVGCRPRGSLSFG</sequence>